<reference evidence="1 2" key="1">
    <citation type="submission" date="2016-08" db="EMBL/GenBank/DDBJ databases">
        <authorList>
            <person name="Seilhamer J.J."/>
        </authorList>
    </citation>
    <scope>NUCLEOTIDE SEQUENCE [LARGE SCALE GENOMIC DNA]</scope>
    <source>
        <strain evidence="1 2">DX4</strain>
    </source>
</reference>
<proteinExistence type="predicted"/>
<keyword evidence="2" id="KW-1185">Reference proteome</keyword>
<accession>A0A1D7QBH8</accession>
<dbReference type="EMBL" id="CP017141">
    <property type="protein sequence ID" value="AOM75924.1"/>
    <property type="molecule type" value="Genomic_DNA"/>
</dbReference>
<evidence type="ECO:0000313" key="2">
    <source>
        <dbReference type="Proteomes" id="UP000094313"/>
    </source>
</evidence>
<gene>
    <name evidence="1" type="ORF">BFS30_01300</name>
</gene>
<dbReference type="Proteomes" id="UP000094313">
    <property type="component" value="Chromosome"/>
</dbReference>
<dbReference type="Gene3D" id="3.40.50.1000">
    <property type="entry name" value="HAD superfamily/HAD-like"/>
    <property type="match status" value="1"/>
</dbReference>
<dbReference type="OrthoDB" id="762578at2"/>
<sequence>MKRLFKALYYWIFACFFQLKFNSIASRLQQRVPVYLVDIDNTLADTWPSLRDRVYLRDRDRYRSLSVFIGMRKLIAEQLKKAKVIFISARSYRCYKATAEWLQSCGFEGAELILVTKAEDKMYYIKTLVLKGLELVYIDDLSYNHEHGELKLYHELIRELKDLPLTYLGIKEIESINSNYEINHQDTQKTFQDFSNYSQY</sequence>
<name>A0A1D7QBH8_9SPHI</name>
<dbReference type="AlphaFoldDB" id="A0A1D7QBH8"/>
<dbReference type="InterPro" id="IPR036412">
    <property type="entry name" value="HAD-like_sf"/>
</dbReference>
<dbReference type="RefSeq" id="WP_069377621.1">
    <property type="nucleotide sequence ID" value="NZ_CP017141.1"/>
</dbReference>
<organism evidence="1 2">
    <name type="scientific">Pedobacter steynii</name>
    <dbReference type="NCBI Taxonomy" id="430522"/>
    <lineage>
        <taxon>Bacteria</taxon>
        <taxon>Pseudomonadati</taxon>
        <taxon>Bacteroidota</taxon>
        <taxon>Sphingobacteriia</taxon>
        <taxon>Sphingobacteriales</taxon>
        <taxon>Sphingobacteriaceae</taxon>
        <taxon>Pedobacter</taxon>
    </lineage>
</organism>
<dbReference type="InterPro" id="IPR023214">
    <property type="entry name" value="HAD_sf"/>
</dbReference>
<evidence type="ECO:0000313" key="1">
    <source>
        <dbReference type="EMBL" id="AOM75924.1"/>
    </source>
</evidence>
<dbReference type="KEGG" id="psty:BFS30_01300"/>
<dbReference type="SUPFAM" id="SSF56784">
    <property type="entry name" value="HAD-like"/>
    <property type="match status" value="1"/>
</dbReference>
<protein>
    <submittedName>
        <fullName evidence="1">Uncharacterized protein</fullName>
    </submittedName>
</protein>